<accession>A0A8K1LD01</accession>
<feature type="compositionally biased region" description="Basic and acidic residues" evidence="1">
    <location>
        <begin position="79"/>
        <end position="88"/>
    </location>
</feature>
<sequence>MVCVGKELKDHPVPPLVMGRDVSHCPRLLQGGLGHFQRSRGSHSFSGHLCQDITILTPGGFQSGWDSEPLGSAGPSVSEQDKPGEKYLSRTNWGKVNRTNLGKSEQDKPGGKVCEQDKPGGKVSEQDKPGGKVSEQDKPGGK</sequence>
<organism evidence="2 3">
    <name type="scientific">Zosterops borbonicus</name>
    <dbReference type="NCBI Taxonomy" id="364589"/>
    <lineage>
        <taxon>Eukaryota</taxon>
        <taxon>Metazoa</taxon>
        <taxon>Chordata</taxon>
        <taxon>Craniata</taxon>
        <taxon>Vertebrata</taxon>
        <taxon>Euteleostomi</taxon>
        <taxon>Archelosauria</taxon>
        <taxon>Archosauria</taxon>
        <taxon>Dinosauria</taxon>
        <taxon>Saurischia</taxon>
        <taxon>Theropoda</taxon>
        <taxon>Coelurosauria</taxon>
        <taxon>Aves</taxon>
        <taxon>Neognathae</taxon>
        <taxon>Neoaves</taxon>
        <taxon>Telluraves</taxon>
        <taxon>Australaves</taxon>
        <taxon>Passeriformes</taxon>
        <taxon>Sylvioidea</taxon>
        <taxon>Zosteropidae</taxon>
        <taxon>Zosterops</taxon>
    </lineage>
</organism>
<dbReference type="EMBL" id="SWJQ01001096">
    <property type="protein sequence ID" value="TRZ09350.1"/>
    <property type="molecule type" value="Genomic_DNA"/>
</dbReference>
<name>A0A8K1LD01_9PASS</name>
<feature type="compositionally biased region" description="Polar residues" evidence="1">
    <location>
        <begin position="89"/>
        <end position="103"/>
    </location>
</feature>
<dbReference type="Proteomes" id="UP000796761">
    <property type="component" value="Unassembled WGS sequence"/>
</dbReference>
<evidence type="ECO:0000313" key="3">
    <source>
        <dbReference type="Proteomes" id="UP000796761"/>
    </source>
</evidence>
<dbReference type="AlphaFoldDB" id="A0A8K1LD01"/>
<proteinExistence type="predicted"/>
<protein>
    <submittedName>
        <fullName evidence="2">Uncharacterized protein</fullName>
    </submittedName>
</protein>
<gene>
    <name evidence="2" type="ORF">HGM15179_017755</name>
</gene>
<evidence type="ECO:0000313" key="2">
    <source>
        <dbReference type="EMBL" id="TRZ09350.1"/>
    </source>
</evidence>
<keyword evidence="3" id="KW-1185">Reference proteome</keyword>
<feature type="compositionally biased region" description="Basic and acidic residues" evidence="1">
    <location>
        <begin position="104"/>
        <end position="142"/>
    </location>
</feature>
<evidence type="ECO:0000256" key="1">
    <source>
        <dbReference type="SAM" id="MobiDB-lite"/>
    </source>
</evidence>
<reference evidence="2" key="1">
    <citation type="submission" date="2019-04" db="EMBL/GenBank/DDBJ databases">
        <title>Genome assembly of Zosterops borbonicus 15179.</title>
        <authorList>
            <person name="Leroy T."/>
            <person name="Anselmetti Y."/>
            <person name="Tilak M.-K."/>
            <person name="Nabholz B."/>
        </authorList>
    </citation>
    <scope>NUCLEOTIDE SEQUENCE</scope>
    <source>
        <strain evidence="2">HGM_15179</strain>
        <tissue evidence="2">Muscle</tissue>
    </source>
</reference>
<comment type="caution">
    <text evidence="2">The sequence shown here is derived from an EMBL/GenBank/DDBJ whole genome shotgun (WGS) entry which is preliminary data.</text>
</comment>
<feature type="region of interest" description="Disordered" evidence="1">
    <location>
        <begin position="58"/>
        <end position="142"/>
    </location>
</feature>